<reference evidence="3" key="1">
    <citation type="submission" date="2017-02" db="UniProtKB">
        <authorList>
            <consortium name="WormBaseParasite"/>
        </authorList>
    </citation>
    <scope>IDENTIFICATION</scope>
</reference>
<feature type="transmembrane region" description="Helical" evidence="1">
    <location>
        <begin position="58"/>
        <end position="76"/>
    </location>
</feature>
<evidence type="ECO:0000313" key="2">
    <source>
        <dbReference type="Proteomes" id="UP000036681"/>
    </source>
</evidence>
<protein>
    <submittedName>
        <fullName evidence="3">Ovule protein</fullName>
    </submittedName>
</protein>
<organism evidence="2 3">
    <name type="scientific">Ascaris lumbricoides</name>
    <name type="common">Giant roundworm</name>
    <dbReference type="NCBI Taxonomy" id="6252"/>
    <lineage>
        <taxon>Eukaryota</taxon>
        <taxon>Metazoa</taxon>
        <taxon>Ecdysozoa</taxon>
        <taxon>Nematoda</taxon>
        <taxon>Chromadorea</taxon>
        <taxon>Rhabditida</taxon>
        <taxon>Spirurina</taxon>
        <taxon>Ascaridomorpha</taxon>
        <taxon>Ascaridoidea</taxon>
        <taxon>Ascarididae</taxon>
        <taxon>Ascaris</taxon>
    </lineage>
</organism>
<keyword evidence="1" id="KW-1133">Transmembrane helix</keyword>
<keyword evidence="2" id="KW-1185">Reference proteome</keyword>
<dbReference type="WBParaSite" id="ALUE_0000921601-mRNA-1">
    <property type="protein sequence ID" value="ALUE_0000921601-mRNA-1"/>
    <property type="gene ID" value="ALUE_0000921601"/>
</dbReference>
<keyword evidence="1" id="KW-0812">Transmembrane</keyword>
<name>A0A0M3HZP7_ASCLU</name>
<proteinExistence type="predicted"/>
<dbReference type="AlphaFoldDB" id="A0A0M3HZP7"/>
<sequence length="80" mass="9353">MYMDGGKCSTRQPMVNRRYPDWRLIDEISIQLLEEGVGSFDVLQRSLPSIVLCRVEKLVIYSCVFLNIHICLVIFLKNIY</sequence>
<dbReference type="Proteomes" id="UP000036681">
    <property type="component" value="Unplaced"/>
</dbReference>
<accession>A0A0M3HZP7</accession>
<evidence type="ECO:0000256" key="1">
    <source>
        <dbReference type="SAM" id="Phobius"/>
    </source>
</evidence>
<evidence type="ECO:0000313" key="3">
    <source>
        <dbReference type="WBParaSite" id="ALUE_0000921601-mRNA-1"/>
    </source>
</evidence>
<keyword evidence="1" id="KW-0472">Membrane</keyword>